<dbReference type="GO" id="GO:0005737">
    <property type="term" value="C:cytoplasm"/>
    <property type="evidence" value="ECO:0007669"/>
    <property type="project" value="UniProtKB-SubCell"/>
</dbReference>
<comment type="caution">
    <text evidence="12">The sequence shown here is derived from an EMBL/GenBank/DDBJ whole genome shotgun (WGS) entry which is preliminary data.</text>
</comment>
<dbReference type="InterPro" id="IPR040221">
    <property type="entry name" value="CDCA7/CDA7L"/>
</dbReference>
<reference evidence="12 13" key="1">
    <citation type="journal article" date="2024" name="Nat. Commun.">
        <title>Phylogenomics reveals the evolutionary origins of lichenization in chlorophyte algae.</title>
        <authorList>
            <person name="Puginier C."/>
            <person name="Libourel C."/>
            <person name="Otte J."/>
            <person name="Skaloud P."/>
            <person name="Haon M."/>
            <person name="Grisel S."/>
            <person name="Petersen M."/>
            <person name="Berrin J.G."/>
            <person name="Delaux P.M."/>
            <person name="Dal Grande F."/>
            <person name="Keller J."/>
        </authorList>
    </citation>
    <scope>NUCLEOTIDE SEQUENCE [LARGE SCALE GENOMIC DNA]</scope>
    <source>
        <strain evidence="12 13">SAG 2036</strain>
    </source>
</reference>
<keyword evidence="13" id="KW-1185">Reference proteome</keyword>
<evidence type="ECO:0000259" key="11">
    <source>
        <dbReference type="Pfam" id="PF10497"/>
    </source>
</evidence>
<organism evidence="12 13">
    <name type="scientific">Symbiochloris irregularis</name>
    <dbReference type="NCBI Taxonomy" id="706552"/>
    <lineage>
        <taxon>Eukaryota</taxon>
        <taxon>Viridiplantae</taxon>
        <taxon>Chlorophyta</taxon>
        <taxon>core chlorophytes</taxon>
        <taxon>Trebouxiophyceae</taxon>
        <taxon>Trebouxiales</taxon>
        <taxon>Trebouxiaceae</taxon>
        <taxon>Symbiochloris</taxon>
    </lineage>
</organism>
<keyword evidence="4" id="KW-1017">Isopeptide bond</keyword>
<evidence type="ECO:0000256" key="2">
    <source>
        <dbReference type="ARBA" id="ARBA00004496"/>
    </source>
</evidence>
<feature type="domain" description="Zinc-finger" evidence="11">
    <location>
        <begin position="138"/>
        <end position="237"/>
    </location>
</feature>
<protein>
    <recommendedName>
        <fullName evidence="11">Zinc-finger domain-containing protein</fullName>
    </recommendedName>
</protein>
<evidence type="ECO:0000256" key="6">
    <source>
        <dbReference type="ARBA" id="ARBA00022843"/>
    </source>
</evidence>
<keyword evidence="7" id="KW-0805">Transcription regulation</keyword>
<evidence type="ECO:0000256" key="10">
    <source>
        <dbReference type="SAM" id="MobiDB-lite"/>
    </source>
</evidence>
<evidence type="ECO:0000256" key="5">
    <source>
        <dbReference type="ARBA" id="ARBA00022553"/>
    </source>
</evidence>
<dbReference type="AlphaFoldDB" id="A0AAW1NRX8"/>
<proteinExistence type="predicted"/>
<keyword evidence="6" id="KW-0832">Ubl conjugation</keyword>
<evidence type="ECO:0000313" key="12">
    <source>
        <dbReference type="EMBL" id="KAK9795505.1"/>
    </source>
</evidence>
<dbReference type="PANTHER" id="PTHR31169">
    <property type="entry name" value="OS05G0300700 PROTEIN"/>
    <property type="match status" value="1"/>
</dbReference>
<dbReference type="GO" id="GO:0006355">
    <property type="term" value="P:regulation of DNA-templated transcription"/>
    <property type="evidence" value="ECO:0007669"/>
    <property type="project" value="InterPro"/>
</dbReference>
<evidence type="ECO:0000256" key="7">
    <source>
        <dbReference type="ARBA" id="ARBA00023015"/>
    </source>
</evidence>
<dbReference type="Pfam" id="PF10497">
    <property type="entry name" value="zf-4CXXC_R1"/>
    <property type="match status" value="1"/>
</dbReference>
<dbReference type="Proteomes" id="UP001465755">
    <property type="component" value="Unassembled WGS sequence"/>
</dbReference>
<keyword evidence="9" id="KW-0539">Nucleus</keyword>
<evidence type="ECO:0000256" key="3">
    <source>
        <dbReference type="ARBA" id="ARBA00022490"/>
    </source>
</evidence>
<gene>
    <name evidence="12" type="ORF">WJX73_000367</name>
</gene>
<accession>A0AAW1NRX8</accession>
<name>A0AAW1NRX8_9CHLO</name>
<keyword evidence="5" id="KW-0597">Phosphoprotein</keyword>
<keyword evidence="3" id="KW-0963">Cytoplasm</keyword>
<comment type="subcellular location">
    <subcellularLocation>
        <location evidence="2">Cytoplasm</location>
    </subcellularLocation>
    <subcellularLocation>
        <location evidence="1">Nucleus</location>
    </subcellularLocation>
</comment>
<dbReference type="GO" id="GO:0005634">
    <property type="term" value="C:nucleus"/>
    <property type="evidence" value="ECO:0007669"/>
    <property type="project" value="UniProtKB-SubCell"/>
</dbReference>
<evidence type="ECO:0000256" key="8">
    <source>
        <dbReference type="ARBA" id="ARBA00023163"/>
    </source>
</evidence>
<evidence type="ECO:0000313" key="13">
    <source>
        <dbReference type="Proteomes" id="UP001465755"/>
    </source>
</evidence>
<dbReference type="PANTHER" id="PTHR31169:SF23">
    <property type="entry name" value="OS03G0572250 PROTEIN"/>
    <property type="match status" value="1"/>
</dbReference>
<keyword evidence="8" id="KW-0804">Transcription</keyword>
<dbReference type="InterPro" id="IPR018866">
    <property type="entry name" value="Znf-4CXXC_R1"/>
</dbReference>
<evidence type="ECO:0000256" key="1">
    <source>
        <dbReference type="ARBA" id="ARBA00004123"/>
    </source>
</evidence>
<feature type="region of interest" description="Disordered" evidence="10">
    <location>
        <begin position="40"/>
        <end position="76"/>
    </location>
</feature>
<evidence type="ECO:0000256" key="9">
    <source>
        <dbReference type="ARBA" id="ARBA00023242"/>
    </source>
</evidence>
<dbReference type="EMBL" id="JALJOQ010000128">
    <property type="protein sequence ID" value="KAK9795505.1"/>
    <property type="molecule type" value="Genomic_DNA"/>
</dbReference>
<evidence type="ECO:0000256" key="4">
    <source>
        <dbReference type="ARBA" id="ARBA00022499"/>
    </source>
</evidence>
<sequence length="302" mass="33410">MAAMNAYELAREARIADNKRRMEELGLLKLAQDFRATCATAKARPDRKPREPRQARVPSDLRLPARRSGRNAGVAAPNYNENALDCVRETTTRATLADRHVVSQKEEYTPEDIAKLGAYEKEWALFVDGYDADGNRVYDKVAGETCHQCRQKTLGRHTACSQCHSLRGVFCGDCLFMRYGENIEEAMAEESKDSWVCPVCRDLCNCSFHRIRKGWAPTGTMYRQALKQGFKSVAHYLVLTKQASSEPSMPVPVTASVQEAAAAPLETVPAAVVDEGCEPVKAASPEPVVATPVRHSDSLHVL</sequence>
<feature type="compositionally biased region" description="Basic and acidic residues" evidence="10">
    <location>
        <begin position="43"/>
        <end position="54"/>
    </location>
</feature>